<feature type="region of interest" description="Disordered" evidence="1">
    <location>
        <begin position="80"/>
        <end position="128"/>
    </location>
</feature>
<dbReference type="KEGG" id="nai:NECAME_13783"/>
<dbReference type="EMBL" id="KI663399">
    <property type="protein sequence ID" value="ETN72674.1"/>
    <property type="molecule type" value="Genomic_DNA"/>
</dbReference>
<proteinExistence type="predicted"/>
<gene>
    <name evidence="2" type="ORF">NECAME_13783</name>
</gene>
<dbReference type="OrthoDB" id="5774565at2759"/>
<sequence>MKEDLTDKGAAVLVQAAELKAAKQCQKERAQRVEAGALRSCEKENLELKRDWVAPTYSHPQMGSSMGKYSYGDDPYYKRRRKTDAPLARDNRRSPQFVSSFSKTEKSCGQFPSGFATKAGSTAPPATK</sequence>
<protein>
    <submittedName>
        <fullName evidence="2">Uncharacterized protein</fullName>
    </submittedName>
</protein>
<dbReference type="Proteomes" id="UP000053676">
    <property type="component" value="Unassembled WGS sequence"/>
</dbReference>
<feature type="compositionally biased region" description="Basic and acidic residues" evidence="1">
    <location>
        <begin position="83"/>
        <end position="93"/>
    </location>
</feature>
<evidence type="ECO:0000313" key="3">
    <source>
        <dbReference type="Proteomes" id="UP000053676"/>
    </source>
</evidence>
<organism evidence="2 3">
    <name type="scientific">Necator americanus</name>
    <name type="common">Human hookworm</name>
    <dbReference type="NCBI Taxonomy" id="51031"/>
    <lineage>
        <taxon>Eukaryota</taxon>
        <taxon>Metazoa</taxon>
        <taxon>Ecdysozoa</taxon>
        <taxon>Nematoda</taxon>
        <taxon>Chromadorea</taxon>
        <taxon>Rhabditida</taxon>
        <taxon>Rhabditina</taxon>
        <taxon>Rhabditomorpha</taxon>
        <taxon>Strongyloidea</taxon>
        <taxon>Ancylostomatidae</taxon>
        <taxon>Bunostominae</taxon>
        <taxon>Necator</taxon>
    </lineage>
</organism>
<evidence type="ECO:0000313" key="2">
    <source>
        <dbReference type="EMBL" id="ETN72674.1"/>
    </source>
</evidence>
<dbReference type="AlphaFoldDB" id="W2SSE4"/>
<accession>W2SSE4</accession>
<evidence type="ECO:0000256" key="1">
    <source>
        <dbReference type="SAM" id="MobiDB-lite"/>
    </source>
</evidence>
<reference evidence="3" key="1">
    <citation type="journal article" date="2014" name="Nat. Genet.">
        <title>Genome of the human hookworm Necator americanus.</title>
        <authorList>
            <person name="Tang Y.T."/>
            <person name="Gao X."/>
            <person name="Rosa B.A."/>
            <person name="Abubucker S."/>
            <person name="Hallsworth-Pepin K."/>
            <person name="Martin J."/>
            <person name="Tyagi R."/>
            <person name="Heizer E."/>
            <person name="Zhang X."/>
            <person name="Bhonagiri-Palsikar V."/>
            <person name="Minx P."/>
            <person name="Warren W.C."/>
            <person name="Wang Q."/>
            <person name="Zhan B."/>
            <person name="Hotez P.J."/>
            <person name="Sternberg P.W."/>
            <person name="Dougall A."/>
            <person name="Gaze S.T."/>
            <person name="Mulvenna J."/>
            <person name="Sotillo J."/>
            <person name="Ranganathan S."/>
            <person name="Rabelo E.M."/>
            <person name="Wilson R.K."/>
            <person name="Felgner P.L."/>
            <person name="Bethony J."/>
            <person name="Hawdon J.M."/>
            <person name="Gasser R.B."/>
            <person name="Loukas A."/>
            <person name="Mitreva M."/>
        </authorList>
    </citation>
    <scope>NUCLEOTIDE SEQUENCE [LARGE SCALE GENOMIC DNA]</scope>
</reference>
<keyword evidence="3" id="KW-1185">Reference proteome</keyword>
<feature type="region of interest" description="Disordered" evidence="1">
    <location>
        <begin position="56"/>
        <end position="75"/>
    </location>
</feature>
<name>W2SSE4_NECAM</name>